<comment type="caution">
    <text evidence="2">The sequence shown here is derived from an EMBL/GenBank/DDBJ whole genome shotgun (WGS) entry which is preliminary data.</text>
</comment>
<sequence length="224" mass="23030">MDLSSLTPLEGSSSGQTFLGVVAGDRCVVRIYADPGDRGDAAAEIDAALLRLVRGLVPVPEVLEARRPDPAVGAPGLLVTSFVPGVTADKLLPDLDGEGRARVGRSLGTIAAVIAGMPLLRPGPFVDGDLTVGKWADRADREHPERTALVHGSLDPGHVLLDTETLEVRAVTGWGSAHAGDPLADLAHLLTRAPAGEFREAALGAFAGRHGGTAQDLGATLALP</sequence>
<dbReference type="InterPro" id="IPR011009">
    <property type="entry name" value="Kinase-like_dom_sf"/>
</dbReference>
<keyword evidence="3" id="KW-1185">Reference proteome</keyword>
<evidence type="ECO:0000259" key="1">
    <source>
        <dbReference type="Pfam" id="PF01636"/>
    </source>
</evidence>
<organism evidence="2 3">
    <name type="scientific">Nocardioides aestuarii</name>
    <dbReference type="NCBI Taxonomy" id="252231"/>
    <lineage>
        <taxon>Bacteria</taxon>
        <taxon>Bacillati</taxon>
        <taxon>Actinomycetota</taxon>
        <taxon>Actinomycetes</taxon>
        <taxon>Propionibacteriales</taxon>
        <taxon>Nocardioidaceae</taxon>
        <taxon>Nocardioides</taxon>
    </lineage>
</organism>
<dbReference type="RefSeq" id="WP_343915309.1">
    <property type="nucleotide sequence ID" value="NZ_BAAAJT010000002.1"/>
</dbReference>
<reference evidence="3" key="1">
    <citation type="journal article" date="2019" name="Int. J. Syst. Evol. Microbiol.">
        <title>The Global Catalogue of Microorganisms (GCM) 10K type strain sequencing project: providing services to taxonomists for standard genome sequencing and annotation.</title>
        <authorList>
            <consortium name="The Broad Institute Genomics Platform"/>
            <consortium name="The Broad Institute Genome Sequencing Center for Infectious Disease"/>
            <person name="Wu L."/>
            <person name="Ma J."/>
        </authorList>
    </citation>
    <scope>NUCLEOTIDE SEQUENCE [LARGE SCALE GENOMIC DNA]</scope>
    <source>
        <strain evidence="3">CGMCC 1.12477</strain>
    </source>
</reference>
<dbReference type="Gene3D" id="3.90.1200.10">
    <property type="match status" value="1"/>
</dbReference>
<protein>
    <submittedName>
        <fullName evidence="2">Phosphotransferase family protein</fullName>
    </submittedName>
</protein>
<name>A0ABW4TJI3_9ACTN</name>
<proteinExistence type="predicted"/>
<dbReference type="InterPro" id="IPR051678">
    <property type="entry name" value="AGP_Transferase"/>
</dbReference>
<feature type="domain" description="Aminoglycoside phosphotransferase" evidence="1">
    <location>
        <begin position="6"/>
        <end position="206"/>
    </location>
</feature>
<dbReference type="EMBL" id="JBHUGD010000001">
    <property type="protein sequence ID" value="MFD1945784.1"/>
    <property type="molecule type" value="Genomic_DNA"/>
</dbReference>
<dbReference type="PANTHER" id="PTHR21310">
    <property type="entry name" value="AMINOGLYCOSIDE PHOSPHOTRANSFERASE-RELATED-RELATED"/>
    <property type="match status" value="1"/>
</dbReference>
<dbReference type="Pfam" id="PF01636">
    <property type="entry name" value="APH"/>
    <property type="match status" value="1"/>
</dbReference>
<gene>
    <name evidence="2" type="ORF">ACFSDE_03195</name>
</gene>
<accession>A0ABW4TJI3</accession>
<dbReference type="Proteomes" id="UP001597351">
    <property type="component" value="Unassembled WGS sequence"/>
</dbReference>
<dbReference type="SUPFAM" id="SSF56112">
    <property type="entry name" value="Protein kinase-like (PK-like)"/>
    <property type="match status" value="1"/>
</dbReference>
<dbReference type="PANTHER" id="PTHR21310:SF15">
    <property type="entry name" value="AMINOGLYCOSIDE PHOSPHOTRANSFERASE DOMAIN-CONTAINING PROTEIN"/>
    <property type="match status" value="1"/>
</dbReference>
<evidence type="ECO:0000313" key="2">
    <source>
        <dbReference type="EMBL" id="MFD1945784.1"/>
    </source>
</evidence>
<dbReference type="InterPro" id="IPR002575">
    <property type="entry name" value="Aminoglycoside_PTrfase"/>
</dbReference>
<evidence type="ECO:0000313" key="3">
    <source>
        <dbReference type="Proteomes" id="UP001597351"/>
    </source>
</evidence>